<keyword evidence="2" id="KW-0560">Oxidoreductase</keyword>
<dbReference type="EMBL" id="DRBW01000114">
    <property type="protein sequence ID" value="HDM90148.1"/>
    <property type="molecule type" value="Genomic_DNA"/>
</dbReference>
<dbReference type="Gene3D" id="3.30.70.20">
    <property type="match status" value="1"/>
</dbReference>
<keyword evidence="3" id="KW-0408">Iron</keyword>
<dbReference type="Pfam" id="PF13237">
    <property type="entry name" value="Fer4_10"/>
    <property type="match status" value="1"/>
</dbReference>
<feature type="domain" description="4Fe-4S ferredoxin-type" evidence="5">
    <location>
        <begin position="46"/>
        <end position="76"/>
    </location>
</feature>
<evidence type="ECO:0000256" key="4">
    <source>
        <dbReference type="ARBA" id="ARBA00023014"/>
    </source>
</evidence>
<dbReference type="InterPro" id="IPR017900">
    <property type="entry name" value="4Fe4S_Fe_S_CS"/>
</dbReference>
<gene>
    <name evidence="6" type="ORF">ENG67_02940</name>
</gene>
<accession>A0A7C1BFW7</accession>
<dbReference type="Gene3D" id="3.40.50.970">
    <property type="match status" value="1"/>
</dbReference>
<evidence type="ECO:0000313" key="6">
    <source>
        <dbReference type="EMBL" id="HDM90148.1"/>
    </source>
</evidence>
<reference evidence="6" key="1">
    <citation type="journal article" date="2020" name="mSystems">
        <title>Genome- and Community-Level Interaction Insights into Carbon Utilization and Element Cycling Functions of Hydrothermarchaeota in Hydrothermal Sediment.</title>
        <authorList>
            <person name="Zhou Z."/>
            <person name="Liu Y."/>
            <person name="Xu W."/>
            <person name="Pan J."/>
            <person name="Luo Z.H."/>
            <person name="Li M."/>
        </authorList>
    </citation>
    <scope>NUCLEOTIDE SEQUENCE [LARGE SCALE GENOMIC DNA]</scope>
    <source>
        <strain evidence="6">HyVt-237</strain>
    </source>
</reference>
<dbReference type="GO" id="GO:0045333">
    <property type="term" value="P:cellular respiration"/>
    <property type="evidence" value="ECO:0007669"/>
    <property type="project" value="UniProtKB-ARBA"/>
</dbReference>
<keyword evidence="4" id="KW-0411">Iron-sulfur</keyword>
<dbReference type="InterPro" id="IPR011766">
    <property type="entry name" value="TPP_enzyme_TPP-bd"/>
</dbReference>
<dbReference type="GO" id="GO:0030976">
    <property type="term" value="F:thiamine pyrophosphate binding"/>
    <property type="evidence" value="ECO:0007669"/>
    <property type="project" value="InterPro"/>
</dbReference>
<organism evidence="6">
    <name type="scientific">candidate division WOR-3 bacterium</name>
    <dbReference type="NCBI Taxonomy" id="2052148"/>
    <lineage>
        <taxon>Bacteria</taxon>
        <taxon>Bacteria division WOR-3</taxon>
    </lineage>
</organism>
<evidence type="ECO:0000259" key="5">
    <source>
        <dbReference type="PROSITE" id="PS51379"/>
    </source>
</evidence>
<dbReference type="Proteomes" id="UP000885931">
    <property type="component" value="Unassembled WGS sequence"/>
</dbReference>
<dbReference type="PANTHER" id="PTHR48084">
    <property type="entry name" value="2-OXOGLUTARATE OXIDOREDUCTASE SUBUNIT KORB-RELATED"/>
    <property type="match status" value="1"/>
</dbReference>
<comment type="caution">
    <text evidence="6">The sequence shown here is derived from an EMBL/GenBank/DDBJ whole genome shotgun (WGS) entry which is preliminary data.</text>
</comment>
<dbReference type="PROSITE" id="PS00198">
    <property type="entry name" value="4FE4S_FER_1"/>
    <property type="match status" value="1"/>
</dbReference>
<keyword evidence="1" id="KW-0479">Metal-binding</keyword>
<dbReference type="InterPro" id="IPR017896">
    <property type="entry name" value="4Fe4S_Fe-S-bd"/>
</dbReference>
<evidence type="ECO:0000256" key="2">
    <source>
        <dbReference type="ARBA" id="ARBA00023002"/>
    </source>
</evidence>
<dbReference type="AlphaFoldDB" id="A0A7C1BFW7"/>
<dbReference type="PROSITE" id="PS51379">
    <property type="entry name" value="4FE4S_FER_2"/>
    <property type="match status" value="2"/>
</dbReference>
<dbReference type="InterPro" id="IPR051457">
    <property type="entry name" value="2-oxoacid:Fd_oxidoreductase"/>
</dbReference>
<dbReference type="Gene3D" id="3.30.70.3270">
    <property type="match status" value="1"/>
</dbReference>
<protein>
    <submittedName>
        <fullName evidence="6">4Fe-4S dicluster domain-containing protein</fullName>
    </submittedName>
</protein>
<dbReference type="GO" id="GO:0051536">
    <property type="term" value="F:iron-sulfur cluster binding"/>
    <property type="evidence" value="ECO:0007669"/>
    <property type="project" value="UniProtKB-KW"/>
</dbReference>
<dbReference type="SUPFAM" id="SSF54862">
    <property type="entry name" value="4Fe-4S ferredoxins"/>
    <property type="match status" value="1"/>
</dbReference>
<dbReference type="GO" id="GO:0046872">
    <property type="term" value="F:metal ion binding"/>
    <property type="evidence" value="ECO:0007669"/>
    <property type="project" value="UniProtKB-KW"/>
</dbReference>
<dbReference type="Pfam" id="PF02775">
    <property type="entry name" value="TPP_enzyme_C"/>
    <property type="match status" value="1"/>
</dbReference>
<feature type="domain" description="4Fe-4S ferredoxin-type" evidence="5">
    <location>
        <begin position="16"/>
        <end position="45"/>
    </location>
</feature>
<dbReference type="GO" id="GO:0016625">
    <property type="term" value="F:oxidoreductase activity, acting on the aldehyde or oxo group of donors, iron-sulfur protein as acceptor"/>
    <property type="evidence" value="ECO:0007669"/>
    <property type="project" value="UniProtKB-ARBA"/>
</dbReference>
<evidence type="ECO:0000256" key="3">
    <source>
        <dbReference type="ARBA" id="ARBA00023004"/>
    </source>
</evidence>
<sequence length="343" mass="37774">MCLKGAEKVQKTKKDIKVHINHDFCKRCEICVKICPFDVLATDPDGYPEVVAEDKCTACGLCETHCPDFAIWIEVDGKNKEHPAYPYLRMDDRMPNVWCPGCGIGMVFYSIIRAVKDLGIPKDKVAMVSGIGCTGRMPGYADFNTLHTTHGRALAFSIGLKLANPELTVITVLGDGDGLAIGGNHLIHAARRNVDITAVLVNNFNYGMTGGQVSPTTPQGGYTTTSPYGNYEPDFDSCELVKGAGANFVARGTTFHITLTDQLIKKGLQTKGFSFIEVISHCPTYYGRFNEMPDPFDMLNWQKKAVYRAGTTPREGRLPIGVIHTADHPDYMEILKQRTGMIK</sequence>
<dbReference type="CDD" id="cd03375">
    <property type="entry name" value="TPP_OGFOR"/>
    <property type="match status" value="1"/>
</dbReference>
<dbReference type="PANTHER" id="PTHR48084:SF1">
    <property type="entry name" value="2-OXOGLUTARATE SYNTHASE SUBUNIT KORB"/>
    <property type="match status" value="1"/>
</dbReference>
<evidence type="ECO:0000256" key="1">
    <source>
        <dbReference type="ARBA" id="ARBA00022723"/>
    </source>
</evidence>
<name>A0A7C1BFW7_UNCW3</name>
<dbReference type="InterPro" id="IPR029061">
    <property type="entry name" value="THDP-binding"/>
</dbReference>
<dbReference type="SUPFAM" id="SSF52518">
    <property type="entry name" value="Thiamin diphosphate-binding fold (THDP-binding)"/>
    <property type="match status" value="1"/>
</dbReference>
<proteinExistence type="predicted"/>